<keyword evidence="4" id="KW-0175">Coiled coil</keyword>
<dbReference type="PANTHER" id="PTHR12696">
    <property type="entry name" value="TIP120"/>
    <property type="match status" value="1"/>
</dbReference>
<dbReference type="InterPro" id="IPR011989">
    <property type="entry name" value="ARM-like"/>
</dbReference>
<dbReference type="GO" id="GO:0010265">
    <property type="term" value="P:SCF complex assembly"/>
    <property type="evidence" value="ECO:0007669"/>
    <property type="project" value="InterPro"/>
</dbReference>
<dbReference type="Proteomes" id="UP000054383">
    <property type="component" value="Unassembled WGS sequence"/>
</dbReference>
<organism evidence="7 8">
    <name type="scientific">Talaromyces islandicus</name>
    <name type="common">Penicillium islandicum</name>
    <dbReference type="NCBI Taxonomy" id="28573"/>
    <lineage>
        <taxon>Eukaryota</taxon>
        <taxon>Fungi</taxon>
        <taxon>Dikarya</taxon>
        <taxon>Ascomycota</taxon>
        <taxon>Pezizomycotina</taxon>
        <taxon>Eurotiomycetes</taxon>
        <taxon>Eurotiomycetidae</taxon>
        <taxon>Eurotiales</taxon>
        <taxon>Trichocomaceae</taxon>
        <taxon>Talaromyces</taxon>
        <taxon>Talaromyces sect. Islandici</taxon>
    </lineage>
</organism>
<dbReference type="InterPro" id="IPR016024">
    <property type="entry name" value="ARM-type_fold"/>
</dbReference>
<dbReference type="Pfam" id="PF25782">
    <property type="entry name" value="TPR_CAND1"/>
    <property type="match status" value="1"/>
</dbReference>
<keyword evidence="3" id="KW-0833">Ubl conjugation pathway</keyword>
<dbReference type="Gene3D" id="1.25.10.10">
    <property type="entry name" value="Leucine-rich Repeat Variant"/>
    <property type="match status" value="1"/>
</dbReference>
<comment type="similarity">
    <text evidence="1">Belongs to the CAND family.</text>
</comment>
<feature type="region of interest" description="Disordered" evidence="5">
    <location>
        <begin position="365"/>
        <end position="398"/>
    </location>
</feature>
<gene>
    <name evidence="7" type="ORF">PISL3812_01452</name>
</gene>
<proteinExistence type="inferred from homology"/>
<reference evidence="7 8" key="1">
    <citation type="submission" date="2015-04" db="EMBL/GenBank/DDBJ databases">
        <authorList>
            <person name="Syromyatnikov M.Y."/>
            <person name="Popov V.N."/>
        </authorList>
    </citation>
    <scope>NUCLEOTIDE SEQUENCE [LARGE SCALE GENOMIC DNA]</scope>
    <source>
        <strain evidence="7">WF-38-12</strain>
    </source>
</reference>
<keyword evidence="2" id="KW-0677">Repeat</keyword>
<dbReference type="InterPro" id="IPR039852">
    <property type="entry name" value="CAND1/CAND2"/>
</dbReference>
<dbReference type="OMA" id="AYIPHFQ"/>
<keyword evidence="8" id="KW-1185">Reference proteome</keyword>
<evidence type="ECO:0000256" key="1">
    <source>
        <dbReference type="ARBA" id="ARBA00007657"/>
    </source>
</evidence>
<evidence type="ECO:0000313" key="7">
    <source>
        <dbReference type="EMBL" id="CRG84123.1"/>
    </source>
</evidence>
<sequence length="1338" mass="145493">MVDRQSTLHSLNSLLGKFDDPDPDIRYMSLSDVLGILNSPNSIFLTHDTTTSAKITDGLLKALEDQHGEVQNQALNCLGPLAVRLPVESLTPLLERLALLTSSQTIDTSIPNTALRVITSSLPSSRVGTAATPAATAAYSAVSKVLIPRLTGQVPSKGSRRGSVTKGMLEKDSAKGYSSDAIDVVIEVVNCFGSLLKEAEIAALEKSIMAIIENDTAGTVVTKRSLVAISSLVVNFSDAQLSAFVSRLIESFHSTHLTINKRRHLIATVGSLARAASTKFGPYLKTLAPFVLSAVSDQELDEMQQGDSDNEEHDPQADELRETALLALEDLLLSCNQEMQPYILDSINSALTYLKYDPNVAFEEDEEMGGTQDEGSEDDVTEDQDDADDEFDDFEEEGGYSDIDDMSWKVRRCSAKVLHAVVSTYAHGRLLEDGPLYKRVAPALISRFAREREEGVKLEVVGTLTALVRKTSEGITVLTSNGYTESVGGSKNSRKRRRQDSFAGVIDFEPSMGTTSAINSPLATPVPPESGPQAELQRLLPDLIQSLVKMCKQASVALKQAAIVLLTSLALARYGGLEDYLQKIEDPIADALKASNAGGASIASGTAVSAGTLQIETLSLVGAIAETHTSNALLPFLIALIPGIITSVNDRNHKVAGEALGAIDHIVKALTPPRVSASEQDNLGPQLEKLYDVILLRITDTSADLEVRRRAIHVFGVLLARTSGEAGRKLVSGTQRSRGLTILVDRLKNETTRLASARAIDDVAVLASSEQDVDSEWVTEVTNELGSQLRKSDRSLRSACLEALRSLAMNPSTRAHYDERTMLDLENFLLPLITSDDFHLLAPALIILAKIIPHHAPTLVTKELISALCAIVVVPMVGTSLKALLLLVKVIGEEGAGMDLMKRLLQEVGINGDPSVVGRAIGALLVHGGPNLGVKTEDFLTELQTAKDAQRKCLALAILGEVCLRMGESSSIKPDLFISNFDDKSDKVRLAAAIALGNAGASNVKTYMPVVLDGLDKSSSSTYLLLHSIKEMLQHPELVRNEIGPFVAKLWEILLSASDEEDNRVIGSECIGRLALLDPASYVPHLQDYLADKKPTVRGTVISAFRYTLSDSSDAFNDVLRPLIIPILVSMLSDQDLGNHRLALTTLNSAIHNKMEIIQPHLNELLPAVMGDTHVKPELIREVQMGPFKHKVDDGLELRKTAYETLHASLDSAFKRINVSELYERILAGIEDEQDIRMLCNLMTSKLATLDREETERQLDALSERYMAVLNLKPKENAVKQELEKAQEASQGILQISRELIKVFPGAETGSEHLKWKSYCEWIRKSFASQLRNLDTEA</sequence>
<feature type="coiled-coil region" evidence="4">
    <location>
        <begin position="1245"/>
        <end position="1272"/>
    </location>
</feature>
<feature type="domain" description="TATA-binding protein interacting (TIP20)" evidence="6">
    <location>
        <begin position="1157"/>
        <end position="1323"/>
    </location>
</feature>
<evidence type="ECO:0000256" key="4">
    <source>
        <dbReference type="SAM" id="Coils"/>
    </source>
</evidence>
<dbReference type="OrthoDB" id="6260732at2759"/>
<evidence type="ECO:0000313" key="8">
    <source>
        <dbReference type="Proteomes" id="UP000054383"/>
    </source>
</evidence>
<dbReference type="EMBL" id="CVMT01000001">
    <property type="protein sequence ID" value="CRG84123.1"/>
    <property type="molecule type" value="Genomic_DNA"/>
</dbReference>
<dbReference type="Pfam" id="PF08623">
    <property type="entry name" value="TIP120"/>
    <property type="match status" value="1"/>
</dbReference>
<dbReference type="STRING" id="28573.A0A0U1LM56"/>
<protein>
    <submittedName>
        <fullName evidence="7">Cullin-associated NEDD8-dissociated protein 1, C-terminal part</fullName>
    </submittedName>
</protein>
<evidence type="ECO:0000259" key="6">
    <source>
        <dbReference type="Pfam" id="PF08623"/>
    </source>
</evidence>
<evidence type="ECO:0000256" key="2">
    <source>
        <dbReference type="ARBA" id="ARBA00022737"/>
    </source>
</evidence>
<accession>A0A0U1LM56</accession>
<dbReference type="SUPFAM" id="SSF48371">
    <property type="entry name" value="ARM repeat"/>
    <property type="match status" value="1"/>
</dbReference>
<evidence type="ECO:0000256" key="5">
    <source>
        <dbReference type="SAM" id="MobiDB-lite"/>
    </source>
</evidence>
<evidence type="ECO:0000256" key="3">
    <source>
        <dbReference type="ARBA" id="ARBA00022786"/>
    </source>
</evidence>
<name>A0A0U1LM56_TALIS</name>
<dbReference type="InterPro" id="IPR013932">
    <property type="entry name" value="TATA-bd_TIP120"/>
</dbReference>